<dbReference type="InterPro" id="IPR006085">
    <property type="entry name" value="XPG_DNA_repair_N"/>
</dbReference>
<dbReference type="InterPro" id="IPR006084">
    <property type="entry name" value="XPG/Rad2"/>
</dbReference>
<evidence type="ECO:0000313" key="11">
    <source>
        <dbReference type="EMBL" id="CAD6193944.1"/>
    </source>
</evidence>
<dbReference type="EMBL" id="CAJGYM010000040">
    <property type="protein sequence ID" value="CAD6193944.1"/>
    <property type="molecule type" value="Genomic_DNA"/>
</dbReference>
<keyword evidence="4" id="KW-0479">Metal-binding</keyword>
<keyword evidence="6" id="KW-0460">Magnesium</keyword>
<dbReference type="Gene3D" id="3.40.50.1010">
    <property type="entry name" value="5'-nuclease"/>
    <property type="match status" value="2"/>
</dbReference>
<evidence type="ECO:0000259" key="10">
    <source>
        <dbReference type="SMART" id="SM00485"/>
    </source>
</evidence>
<dbReference type="Proteomes" id="UP000835052">
    <property type="component" value="Unassembled WGS sequence"/>
</dbReference>
<dbReference type="Pfam" id="PF00867">
    <property type="entry name" value="XPG_I"/>
    <property type="match status" value="1"/>
</dbReference>
<dbReference type="CDD" id="cd09868">
    <property type="entry name" value="PIN_XPG_RAD2"/>
    <property type="match status" value="1"/>
</dbReference>
<dbReference type="PANTHER" id="PTHR16171">
    <property type="entry name" value="DNA REPAIR PROTEIN COMPLEMENTING XP-G CELLS-RELATED"/>
    <property type="match status" value="1"/>
</dbReference>
<evidence type="ECO:0000259" key="9">
    <source>
        <dbReference type="SMART" id="SM00484"/>
    </source>
</evidence>
<dbReference type="AlphaFoldDB" id="A0A8S1HDY1"/>
<dbReference type="PANTHER" id="PTHR16171:SF7">
    <property type="entry name" value="DNA REPAIR PROTEIN RAD2"/>
    <property type="match status" value="1"/>
</dbReference>
<feature type="region of interest" description="Disordered" evidence="8">
    <location>
        <begin position="371"/>
        <end position="422"/>
    </location>
</feature>
<dbReference type="SUPFAM" id="SSF47807">
    <property type="entry name" value="5' to 3' exonuclease, C-terminal subdomain"/>
    <property type="match status" value="1"/>
</dbReference>
<dbReference type="OrthoDB" id="31113at2759"/>
<dbReference type="GO" id="GO:0004520">
    <property type="term" value="F:DNA endonuclease activity"/>
    <property type="evidence" value="ECO:0007669"/>
    <property type="project" value="TreeGrafter"/>
</dbReference>
<feature type="compositionally biased region" description="Basic and acidic residues" evidence="8">
    <location>
        <begin position="386"/>
        <end position="396"/>
    </location>
</feature>
<accession>A0A8S1HDY1</accession>
<evidence type="ECO:0000313" key="12">
    <source>
        <dbReference type="Proteomes" id="UP000835052"/>
    </source>
</evidence>
<evidence type="ECO:0000256" key="5">
    <source>
        <dbReference type="ARBA" id="ARBA00022801"/>
    </source>
</evidence>
<keyword evidence="12" id="KW-1185">Reference proteome</keyword>
<dbReference type="SMART" id="SM00485">
    <property type="entry name" value="XPGN"/>
    <property type="match status" value="1"/>
</dbReference>
<keyword evidence="3" id="KW-0540">Nuclease</keyword>
<organism evidence="11 12">
    <name type="scientific">Caenorhabditis auriculariae</name>
    <dbReference type="NCBI Taxonomy" id="2777116"/>
    <lineage>
        <taxon>Eukaryota</taxon>
        <taxon>Metazoa</taxon>
        <taxon>Ecdysozoa</taxon>
        <taxon>Nematoda</taxon>
        <taxon>Chromadorea</taxon>
        <taxon>Rhabditida</taxon>
        <taxon>Rhabditina</taxon>
        <taxon>Rhabditomorpha</taxon>
        <taxon>Rhabditoidea</taxon>
        <taxon>Rhabditidae</taxon>
        <taxon>Peloderinae</taxon>
        <taxon>Caenorhabditis</taxon>
    </lineage>
</organism>
<dbReference type="InterPro" id="IPR008918">
    <property type="entry name" value="HhH2"/>
</dbReference>
<dbReference type="GO" id="GO:0003697">
    <property type="term" value="F:single-stranded DNA binding"/>
    <property type="evidence" value="ECO:0007669"/>
    <property type="project" value="TreeGrafter"/>
</dbReference>
<gene>
    <name evidence="11" type="ORF">CAUJ_LOCUS9863</name>
</gene>
<reference evidence="11" key="1">
    <citation type="submission" date="2020-10" db="EMBL/GenBank/DDBJ databases">
        <authorList>
            <person name="Kikuchi T."/>
        </authorList>
    </citation>
    <scope>NUCLEOTIDE SEQUENCE</scope>
    <source>
        <strain evidence="11">NKZ352</strain>
    </source>
</reference>
<dbReference type="InterPro" id="IPR036279">
    <property type="entry name" value="5-3_exonuclease_C_sf"/>
</dbReference>
<comment type="subcellular location">
    <subcellularLocation>
        <location evidence="2">Nucleus</location>
    </subcellularLocation>
</comment>
<sequence length="773" mass="87666">MGIAGLWPLLEPTSIPTTLEVLEGKKLAVDVSLWIYQAQMGYSNEVRCPHLALLVNRMCKLLFYRIRPVFVFDGPDVPVFKHRVLDSRRLKKIADDVTLNPTKKKHMKKIASGTQSSSQYEASINKLISPKKGSRNDDMFRVPEVTFNMNSVDKRENEESTSEEEVYDDEVVVVRDDFLKEEASVSDVRRQVEILVDERERLRKSRLNPSKIPTDSQDFSTFQLRRLLSRGRLNAKIEQLAKGSSGSSGMNFSVRGPHGEQHILKYGEDDDVVEIKEQTTEFSRPLPEGFDLSLDYLRPQIATYQKNESLKDNMNVSSESDFGEKVDRYLSKSEMIGEVVRRRGGPLERAAAQSDAWSCSDDDDFIDVPEEKVEGEEEEGAKTNVNKKEQEKKESVQRPTTPEWDPARFDKELESSSGTHDDWKTLADVADDKTLIRDPGVYKDLQDFLTACGFPWIEAPGEAEAQCVELERLGLVEGVVSDDSDVWAFGAQNHYNFLNTKKKLGLEQEDYVALAIISGGDYSSGLRQIGMITALEILAEFSDKRSHQDVTSAEKRVTSSIYFFSWRRFYTAELRKALAVIKVNNELKDVQKLVNRDVIKAYFEPKVDDSSETLRWKAVDVSRVRQMLSQQLGVQGNKFEEQILVPLNRWNDFIARRSSYQRHITSYAHKIEQSSKEQKTQLTKRSWNALKRLATRTENPLGEESSLICQASFVDEGSSLPEPSTSKSTKPATTRKRGAAAKRGKSKTAPGRKTNKKSEAVLRLSESSDSDFD</sequence>
<dbReference type="PRINTS" id="PR00853">
    <property type="entry name" value="XPGRADSUPER"/>
</dbReference>
<evidence type="ECO:0000256" key="3">
    <source>
        <dbReference type="ARBA" id="ARBA00022722"/>
    </source>
</evidence>
<dbReference type="SUPFAM" id="SSF88723">
    <property type="entry name" value="PIN domain-like"/>
    <property type="match status" value="1"/>
</dbReference>
<comment type="cofactor">
    <cofactor evidence="1">
        <name>Mg(2+)</name>
        <dbReference type="ChEBI" id="CHEBI:18420"/>
    </cofactor>
</comment>
<evidence type="ECO:0000256" key="2">
    <source>
        <dbReference type="ARBA" id="ARBA00004123"/>
    </source>
</evidence>
<dbReference type="Gene3D" id="1.10.150.20">
    <property type="entry name" value="5' to 3' exonuclease, C-terminal subdomain"/>
    <property type="match status" value="1"/>
</dbReference>
<evidence type="ECO:0000256" key="4">
    <source>
        <dbReference type="ARBA" id="ARBA00022723"/>
    </source>
</evidence>
<feature type="domain" description="XPG N-terminal" evidence="10">
    <location>
        <begin position="1"/>
        <end position="95"/>
    </location>
</feature>
<dbReference type="InterPro" id="IPR029060">
    <property type="entry name" value="PIN-like_dom_sf"/>
</dbReference>
<evidence type="ECO:0000256" key="7">
    <source>
        <dbReference type="ARBA" id="ARBA00023242"/>
    </source>
</evidence>
<keyword evidence="5" id="KW-0378">Hydrolase</keyword>
<dbReference type="GO" id="GO:0046872">
    <property type="term" value="F:metal ion binding"/>
    <property type="evidence" value="ECO:0007669"/>
    <property type="project" value="UniProtKB-KW"/>
</dbReference>
<feature type="domain" description="XPG-I" evidence="9">
    <location>
        <begin position="450"/>
        <end position="522"/>
    </location>
</feature>
<dbReference type="Pfam" id="PF00752">
    <property type="entry name" value="XPG_N"/>
    <property type="match status" value="1"/>
</dbReference>
<feature type="compositionally biased region" description="Basic residues" evidence="8">
    <location>
        <begin position="733"/>
        <end position="746"/>
    </location>
</feature>
<proteinExistence type="predicted"/>
<dbReference type="GO" id="GO:0016787">
    <property type="term" value="F:hydrolase activity"/>
    <property type="evidence" value="ECO:0007669"/>
    <property type="project" value="UniProtKB-KW"/>
</dbReference>
<comment type="caution">
    <text evidence="11">The sequence shown here is derived from an EMBL/GenBank/DDBJ whole genome shotgun (WGS) entry which is preliminary data.</text>
</comment>
<feature type="compositionally biased region" description="Basic and acidic residues" evidence="8">
    <location>
        <begin position="405"/>
        <end position="422"/>
    </location>
</feature>
<dbReference type="InterPro" id="IPR006086">
    <property type="entry name" value="XPG-I_dom"/>
</dbReference>
<feature type="compositionally biased region" description="Low complexity" evidence="8">
    <location>
        <begin position="718"/>
        <end position="732"/>
    </location>
</feature>
<protein>
    <submittedName>
        <fullName evidence="11">Uncharacterized protein</fullName>
    </submittedName>
</protein>
<evidence type="ECO:0000256" key="1">
    <source>
        <dbReference type="ARBA" id="ARBA00001946"/>
    </source>
</evidence>
<keyword evidence="7" id="KW-0539">Nucleus</keyword>
<evidence type="ECO:0000256" key="6">
    <source>
        <dbReference type="ARBA" id="ARBA00022842"/>
    </source>
</evidence>
<dbReference type="GO" id="GO:0005634">
    <property type="term" value="C:nucleus"/>
    <property type="evidence" value="ECO:0007669"/>
    <property type="project" value="UniProtKB-SubCell"/>
</dbReference>
<name>A0A8S1HDY1_9PELO</name>
<feature type="region of interest" description="Disordered" evidence="8">
    <location>
        <begin position="716"/>
        <end position="773"/>
    </location>
</feature>
<evidence type="ECO:0000256" key="8">
    <source>
        <dbReference type="SAM" id="MobiDB-lite"/>
    </source>
</evidence>
<dbReference type="SMART" id="SM00279">
    <property type="entry name" value="HhH2"/>
    <property type="match status" value="1"/>
</dbReference>
<dbReference type="SMART" id="SM00484">
    <property type="entry name" value="XPGI"/>
    <property type="match status" value="1"/>
</dbReference>